<protein>
    <submittedName>
        <fullName evidence="2">Uncharacterized protein</fullName>
    </submittedName>
</protein>
<keyword evidence="3" id="KW-1185">Reference proteome</keyword>
<sequence>MYAWLYRRLPGPTPVRIVLVVVLVAAVFLLLMEVVFPAVEALMPYSDVAVDPVAASPPAP</sequence>
<dbReference type="RefSeq" id="WP_182658122.1">
    <property type="nucleotide sequence ID" value="NZ_BAAAQG010000015.1"/>
</dbReference>
<keyword evidence="1" id="KW-0812">Transmembrane</keyword>
<reference evidence="2 3" key="1">
    <citation type="journal article" date="2019" name="Int. J. Syst. Evol. Microbiol.">
        <title>The Global Catalogue of Microorganisms (GCM) 10K type strain sequencing project: providing services to taxonomists for standard genome sequencing and annotation.</title>
        <authorList>
            <consortium name="The Broad Institute Genomics Platform"/>
            <consortium name="The Broad Institute Genome Sequencing Center for Infectious Disease"/>
            <person name="Wu L."/>
            <person name="Ma J."/>
        </authorList>
    </citation>
    <scope>NUCLEOTIDE SEQUENCE [LARGE SCALE GENOMIC DNA]</scope>
    <source>
        <strain evidence="2 3">JCM 16002</strain>
    </source>
</reference>
<organism evidence="2 3">
    <name type="scientific">Dietzia cercidiphylli</name>
    <dbReference type="NCBI Taxonomy" id="498199"/>
    <lineage>
        <taxon>Bacteria</taxon>
        <taxon>Bacillati</taxon>
        <taxon>Actinomycetota</taxon>
        <taxon>Actinomycetes</taxon>
        <taxon>Mycobacteriales</taxon>
        <taxon>Dietziaceae</taxon>
        <taxon>Dietzia</taxon>
    </lineage>
</organism>
<evidence type="ECO:0000313" key="2">
    <source>
        <dbReference type="EMBL" id="GAA1717770.1"/>
    </source>
</evidence>
<proteinExistence type="predicted"/>
<name>A0ABN2J4T1_9ACTN</name>
<keyword evidence="1" id="KW-0472">Membrane</keyword>
<comment type="caution">
    <text evidence="2">The sequence shown here is derived from an EMBL/GenBank/DDBJ whole genome shotgun (WGS) entry which is preliminary data.</text>
</comment>
<dbReference type="EMBL" id="BAAAQG010000015">
    <property type="protein sequence ID" value="GAA1717770.1"/>
    <property type="molecule type" value="Genomic_DNA"/>
</dbReference>
<accession>A0ABN2J4T1</accession>
<dbReference type="Proteomes" id="UP001500383">
    <property type="component" value="Unassembled WGS sequence"/>
</dbReference>
<evidence type="ECO:0000256" key="1">
    <source>
        <dbReference type="SAM" id="Phobius"/>
    </source>
</evidence>
<feature type="transmembrane region" description="Helical" evidence="1">
    <location>
        <begin position="15"/>
        <end position="36"/>
    </location>
</feature>
<gene>
    <name evidence="2" type="ORF">GCM10009831_29760</name>
</gene>
<evidence type="ECO:0000313" key="3">
    <source>
        <dbReference type="Proteomes" id="UP001500383"/>
    </source>
</evidence>
<keyword evidence="1" id="KW-1133">Transmembrane helix</keyword>